<feature type="non-terminal residue" evidence="2">
    <location>
        <position position="76"/>
    </location>
</feature>
<feature type="region of interest" description="Disordered" evidence="1">
    <location>
        <begin position="52"/>
        <end position="76"/>
    </location>
</feature>
<sequence length="76" mass="7517">MWGRRQRDRGRPGAAVVASVAIHVALVGLAALTATGGAAPVKKVTVYSVGIVSPPPTALGEPPAEEPAPNEGGPAP</sequence>
<protein>
    <submittedName>
        <fullName evidence="2">Uncharacterized protein</fullName>
    </submittedName>
</protein>
<proteinExistence type="predicted"/>
<feature type="compositionally biased region" description="Low complexity" evidence="1">
    <location>
        <begin position="58"/>
        <end position="76"/>
    </location>
</feature>
<reference evidence="2" key="1">
    <citation type="submission" date="2020-02" db="EMBL/GenBank/DDBJ databases">
        <authorList>
            <person name="Meier V. D."/>
        </authorList>
    </citation>
    <scope>NUCLEOTIDE SEQUENCE</scope>
    <source>
        <strain evidence="2">AVDCRST_MAG68</strain>
    </source>
</reference>
<gene>
    <name evidence="2" type="ORF">AVDCRST_MAG68-4999</name>
</gene>
<accession>A0A6J4MSC2</accession>
<evidence type="ECO:0000256" key="1">
    <source>
        <dbReference type="SAM" id="MobiDB-lite"/>
    </source>
</evidence>
<dbReference type="EMBL" id="CADCTW010000227">
    <property type="protein sequence ID" value="CAA9367414.1"/>
    <property type="molecule type" value="Genomic_DNA"/>
</dbReference>
<organism evidence="2">
    <name type="scientific">uncultured Gemmatimonadota bacterium</name>
    <dbReference type="NCBI Taxonomy" id="203437"/>
    <lineage>
        <taxon>Bacteria</taxon>
        <taxon>Pseudomonadati</taxon>
        <taxon>Gemmatimonadota</taxon>
        <taxon>environmental samples</taxon>
    </lineage>
</organism>
<evidence type="ECO:0000313" key="2">
    <source>
        <dbReference type="EMBL" id="CAA9367414.1"/>
    </source>
</evidence>
<dbReference type="AlphaFoldDB" id="A0A6J4MSC2"/>
<name>A0A6J4MSC2_9BACT</name>